<reference evidence="5" key="2">
    <citation type="submission" date="2023-01" db="EMBL/GenBank/DDBJ databases">
        <authorList>
            <person name="Sun Q."/>
            <person name="Evtushenko L."/>
        </authorList>
    </citation>
    <scope>NUCLEOTIDE SEQUENCE</scope>
    <source>
        <strain evidence="5">VKM Ac-1069</strain>
    </source>
</reference>
<dbReference type="GO" id="GO:0008233">
    <property type="term" value="F:peptidase activity"/>
    <property type="evidence" value="ECO:0007669"/>
    <property type="project" value="UniProtKB-KW"/>
</dbReference>
<gene>
    <name evidence="5" type="ORF">GCM10017577_46110</name>
</gene>
<feature type="domain" description="Prohead serine protease" evidence="4">
    <location>
        <begin position="14"/>
        <end position="162"/>
    </location>
</feature>
<dbReference type="GO" id="GO:0006508">
    <property type="term" value="P:proteolysis"/>
    <property type="evidence" value="ECO:0007669"/>
    <property type="project" value="UniProtKB-KW"/>
</dbReference>
<name>A0A9W6NYG7_9PSEU</name>
<evidence type="ECO:0000256" key="3">
    <source>
        <dbReference type="ARBA" id="ARBA00022801"/>
    </source>
</evidence>
<dbReference type="AlphaFoldDB" id="A0A9W6NYG7"/>
<dbReference type="EMBL" id="BSFQ01000022">
    <property type="protein sequence ID" value="GLL13467.1"/>
    <property type="molecule type" value="Genomic_DNA"/>
</dbReference>
<organism evidence="5 6">
    <name type="scientific">Pseudonocardia halophobica</name>
    <dbReference type="NCBI Taxonomy" id="29401"/>
    <lineage>
        <taxon>Bacteria</taxon>
        <taxon>Bacillati</taxon>
        <taxon>Actinomycetota</taxon>
        <taxon>Actinomycetes</taxon>
        <taxon>Pseudonocardiales</taxon>
        <taxon>Pseudonocardiaceae</taxon>
        <taxon>Pseudonocardia</taxon>
    </lineage>
</organism>
<keyword evidence="2" id="KW-0645">Protease</keyword>
<sequence length="182" mass="19750">MTEVLTRTFAPDIEIRSGGDGRTVHGIAVPYSRPQRIHAGLTEQFARGAFAKQLTSGHRVPFTRDHQAQGGQIIGKVLELRDDAAGLYFEARVAKTAMGNDTLELLRDGALDQVSIGFQEGQNRRLSGGIVERVTATLRELSVVPEGAYGDFAVAMGVRSVQPLRLDEARQILASLPTLLPM</sequence>
<dbReference type="Pfam" id="PF04586">
    <property type="entry name" value="Peptidase_S78"/>
    <property type="match status" value="1"/>
</dbReference>
<dbReference type="SUPFAM" id="SSF50789">
    <property type="entry name" value="Herpes virus serine proteinase, assemblin"/>
    <property type="match status" value="1"/>
</dbReference>
<dbReference type="Proteomes" id="UP001143463">
    <property type="component" value="Unassembled WGS sequence"/>
</dbReference>
<dbReference type="NCBIfam" id="TIGR01543">
    <property type="entry name" value="proheadase_HK97"/>
    <property type="match status" value="1"/>
</dbReference>
<evidence type="ECO:0000313" key="6">
    <source>
        <dbReference type="Proteomes" id="UP001143463"/>
    </source>
</evidence>
<evidence type="ECO:0000256" key="1">
    <source>
        <dbReference type="ARBA" id="ARBA00022612"/>
    </source>
</evidence>
<keyword evidence="6" id="KW-1185">Reference proteome</keyword>
<evidence type="ECO:0000259" key="4">
    <source>
        <dbReference type="Pfam" id="PF04586"/>
    </source>
</evidence>
<accession>A0A9W6NYG7</accession>
<keyword evidence="1" id="KW-1188">Viral release from host cell</keyword>
<dbReference type="InterPro" id="IPR054613">
    <property type="entry name" value="Peptidase_S78_dom"/>
</dbReference>
<comment type="caution">
    <text evidence="5">The sequence shown here is derived from an EMBL/GenBank/DDBJ whole genome shotgun (WGS) entry which is preliminary data.</text>
</comment>
<dbReference type="InterPro" id="IPR006433">
    <property type="entry name" value="Prohead_protease"/>
</dbReference>
<evidence type="ECO:0000256" key="2">
    <source>
        <dbReference type="ARBA" id="ARBA00022670"/>
    </source>
</evidence>
<protein>
    <recommendedName>
        <fullName evidence="4">Prohead serine protease domain-containing protein</fullName>
    </recommendedName>
</protein>
<evidence type="ECO:0000313" key="5">
    <source>
        <dbReference type="EMBL" id="GLL13467.1"/>
    </source>
</evidence>
<dbReference type="RefSeq" id="WP_051737561.1">
    <property type="nucleotide sequence ID" value="NZ_BAAAUZ010000007.1"/>
</dbReference>
<proteinExistence type="predicted"/>
<reference evidence="5" key="1">
    <citation type="journal article" date="2014" name="Int. J. Syst. Evol. Microbiol.">
        <title>Complete genome sequence of Corynebacterium casei LMG S-19264T (=DSM 44701T), isolated from a smear-ripened cheese.</title>
        <authorList>
            <consortium name="US DOE Joint Genome Institute (JGI-PGF)"/>
            <person name="Walter F."/>
            <person name="Albersmeier A."/>
            <person name="Kalinowski J."/>
            <person name="Ruckert C."/>
        </authorList>
    </citation>
    <scope>NUCLEOTIDE SEQUENCE</scope>
    <source>
        <strain evidence="5">VKM Ac-1069</strain>
    </source>
</reference>
<keyword evidence="3" id="KW-0378">Hydrolase</keyword>